<evidence type="ECO:0000313" key="3">
    <source>
        <dbReference type="Proteomes" id="UP001180020"/>
    </source>
</evidence>
<gene>
    <name evidence="2" type="ORF">QJS10_CPA05g01386</name>
</gene>
<name>A0AAV9ETK3_ACOCL</name>
<dbReference type="EMBL" id="JAUJYO010000005">
    <property type="protein sequence ID" value="KAK1316855.1"/>
    <property type="molecule type" value="Genomic_DNA"/>
</dbReference>
<dbReference type="Proteomes" id="UP001180020">
    <property type="component" value="Unassembled WGS sequence"/>
</dbReference>
<keyword evidence="3" id="KW-1185">Reference proteome</keyword>
<proteinExistence type="predicted"/>
<sequence>MVSSRVWQLLKKIKTLGCVVWKKNRSSSSSKNPKRTNNVLPKQQFPNDSATLQIAESSKCTIQETTSPSDRKDINSSGDSSIIHSSSDNIVTIPPLKGENLSVLTSGMSTTCKPEVISSEDPELRPSTVEHQALNHVESQKSVSGFESQPIVQFQAPRALPEPYVKSESPDEDDLPEFEFNNTKTSLHLIRMAKLWFKKVDQNFHCFPCQLQ</sequence>
<reference evidence="2" key="1">
    <citation type="journal article" date="2023" name="Nat. Commun.">
        <title>Diploid and tetraploid genomes of Acorus and the evolution of monocots.</title>
        <authorList>
            <person name="Ma L."/>
            <person name="Liu K.W."/>
            <person name="Li Z."/>
            <person name="Hsiao Y.Y."/>
            <person name="Qi Y."/>
            <person name="Fu T."/>
            <person name="Tang G.D."/>
            <person name="Zhang D."/>
            <person name="Sun W.H."/>
            <person name="Liu D.K."/>
            <person name="Li Y."/>
            <person name="Chen G.Z."/>
            <person name="Liu X.D."/>
            <person name="Liao X.Y."/>
            <person name="Jiang Y.T."/>
            <person name="Yu X."/>
            <person name="Hao Y."/>
            <person name="Huang J."/>
            <person name="Zhao X.W."/>
            <person name="Ke S."/>
            <person name="Chen Y.Y."/>
            <person name="Wu W.L."/>
            <person name="Hsu J.L."/>
            <person name="Lin Y.F."/>
            <person name="Huang M.D."/>
            <person name="Li C.Y."/>
            <person name="Huang L."/>
            <person name="Wang Z.W."/>
            <person name="Zhao X."/>
            <person name="Zhong W.Y."/>
            <person name="Peng D.H."/>
            <person name="Ahmad S."/>
            <person name="Lan S."/>
            <person name="Zhang J.S."/>
            <person name="Tsai W.C."/>
            <person name="Van de Peer Y."/>
            <person name="Liu Z.J."/>
        </authorList>
    </citation>
    <scope>NUCLEOTIDE SEQUENCE</scope>
    <source>
        <strain evidence="2">CP</strain>
    </source>
</reference>
<feature type="compositionally biased region" description="Polar residues" evidence="1">
    <location>
        <begin position="39"/>
        <end position="68"/>
    </location>
</feature>
<evidence type="ECO:0000256" key="1">
    <source>
        <dbReference type="SAM" id="MobiDB-lite"/>
    </source>
</evidence>
<feature type="region of interest" description="Disordered" evidence="1">
    <location>
        <begin position="24"/>
        <end position="86"/>
    </location>
</feature>
<organism evidence="2 3">
    <name type="scientific">Acorus calamus</name>
    <name type="common">Sweet flag</name>
    <dbReference type="NCBI Taxonomy" id="4465"/>
    <lineage>
        <taxon>Eukaryota</taxon>
        <taxon>Viridiplantae</taxon>
        <taxon>Streptophyta</taxon>
        <taxon>Embryophyta</taxon>
        <taxon>Tracheophyta</taxon>
        <taxon>Spermatophyta</taxon>
        <taxon>Magnoliopsida</taxon>
        <taxon>Liliopsida</taxon>
        <taxon>Acoraceae</taxon>
        <taxon>Acorus</taxon>
    </lineage>
</organism>
<feature type="compositionally biased region" description="Low complexity" evidence="1">
    <location>
        <begin position="75"/>
        <end position="86"/>
    </location>
</feature>
<protein>
    <submittedName>
        <fullName evidence="2">Uncharacterized protein</fullName>
    </submittedName>
</protein>
<comment type="caution">
    <text evidence="2">The sequence shown here is derived from an EMBL/GenBank/DDBJ whole genome shotgun (WGS) entry which is preliminary data.</text>
</comment>
<dbReference type="AlphaFoldDB" id="A0AAV9ETK3"/>
<feature type="compositionally biased region" description="Low complexity" evidence="1">
    <location>
        <begin position="26"/>
        <end position="38"/>
    </location>
</feature>
<accession>A0AAV9ETK3</accession>
<reference evidence="2" key="2">
    <citation type="submission" date="2023-06" db="EMBL/GenBank/DDBJ databases">
        <authorList>
            <person name="Ma L."/>
            <person name="Liu K.-W."/>
            <person name="Li Z."/>
            <person name="Hsiao Y.-Y."/>
            <person name="Qi Y."/>
            <person name="Fu T."/>
            <person name="Tang G."/>
            <person name="Zhang D."/>
            <person name="Sun W.-H."/>
            <person name="Liu D.-K."/>
            <person name="Li Y."/>
            <person name="Chen G.-Z."/>
            <person name="Liu X.-D."/>
            <person name="Liao X.-Y."/>
            <person name="Jiang Y.-T."/>
            <person name="Yu X."/>
            <person name="Hao Y."/>
            <person name="Huang J."/>
            <person name="Zhao X.-W."/>
            <person name="Ke S."/>
            <person name="Chen Y.-Y."/>
            <person name="Wu W.-L."/>
            <person name="Hsu J.-L."/>
            <person name="Lin Y.-F."/>
            <person name="Huang M.-D."/>
            <person name="Li C.-Y."/>
            <person name="Huang L."/>
            <person name="Wang Z.-W."/>
            <person name="Zhao X."/>
            <person name="Zhong W.-Y."/>
            <person name="Peng D.-H."/>
            <person name="Ahmad S."/>
            <person name="Lan S."/>
            <person name="Zhang J.-S."/>
            <person name="Tsai W.-C."/>
            <person name="Van De Peer Y."/>
            <person name="Liu Z.-J."/>
        </authorList>
    </citation>
    <scope>NUCLEOTIDE SEQUENCE</scope>
    <source>
        <strain evidence="2">CP</strain>
        <tissue evidence="2">Leaves</tissue>
    </source>
</reference>
<evidence type="ECO:0000313" key="2">
    <source>
        <dbReference type="EMBL" id="KAK1316855.1"/>
    </source>
</evidence>